<feature type="transmembrane region" description="Helical" evidence="8">
    <location>
        <begin position="252"/>
        <end position="275"/>
    </location>
</feature>
<sequence>MEIPTLLLVSVSILMAAIIGARSGIATAFLEIIAGLLIGNIFDVNMSEFLVIMAQLGLTTLMFMAGLEVDIRFLRHKLRESLTVGLIAYSIPFAIIYLLSRYVFGFEWNQSILFALALCTSSAGIVYPVLKQKGPLGPRRKMILSSVMVMEFISMSLLGILYSDISISVLLIVLFIPLVGLVLPKIQNRFHIFLGASQENLAIKLILVLLLVSELLSSTSGVDVILIVFVLGMVMADFVASHETLKKEIETIGFGLLTPIFFFTVGMSISVVQLITNAWEVFVFVSISFIATFTVTYLIAKKHFPSRARIIAILFNAPLSVGIVVATVGRDKSILSTEQYGILIGSVVLMSFIAAVFGQYPASKSSEA</sequence>
<keyword evidence="6" id="KW-0406">Ion transport</keyword>
<evidence type="ECO:0000256" key="1">
    <source>
        <dbReference type="ARBA" id="ARBA00004141"/>
    </source>
</evidence>
<dbReference type="PANTHER" id="PTHR43562:SF1">
    <property type="entry name" value="NA(+)_H(+) ANTIPORTER YJBQ-RELATED"/>
    <property type="match status" value="1"/>
</dbReference>
<evidence type="ECO:0000313" key="10">
    <source>
        <dbReference type="EMBL" id="PIW37354.1"/>
    </source>
</evidence>
<feature type="transmembrane region" description="Helical" evidence="8">
    <location>
        <begin position="340"/>
        <end position="360"/>
    </location>
</feature>
<gene>
    <name evidence="10" type="ORF">COW24_00590</name>
</gene>
<feature type="transmembrane region" description="Helical" evidence="8">
    <location>
        <begin position="142"/>
        <end position="161"/>
    </location>
</feature>
<evidence type="ECO:0000256" key="8">
    <source>
        <dbReference type="SAM" id="Phobius"/>
    </source>
</evidence>
<feature type="transmembrane region" description="Helical" evidence="8">
    <location>
        <begin position="49"/>
        <end position="69"/>
    </location>
</feature>
<evidence type="ECO:0000256" key="7">
    <source>
        <dbReference type="ARBA" id="ARBA00023136"/>
    </source>
</evidence>
<dbReference type="GO" id="GO:0016020">
    <property type="term" value="C:membrane"/>
    <property type="evidence" value="ECO:0007669"/>
    <property type="project" value="UniProtKB-SubCell"/>
</dbReference>
<dbReference type="GO" id="GO:1902600">
    <property type="term" value="P:proton transmembrane transport"/>
    <property type="evidence" value="ECO:0007669"/>
    <property type="project" value="InterPro"/>
</dbReference>
<protein>
    <recommendedName>
        <fullName evidence="9">Cation/H+ exchanger transmembrane domain-containing protein</fullName>
    </recommendedName>
</protein>
<comment type="caution">
    <text evidence="10">The sequence shown here is derived from an EMBL/GenBank/DDBJ whole genome shotgun (WGS) entry which is preliminary data.</text>
</comment>
<dbReference type="EMBL" id="PFGC01000008">
    <property type="protein sequence ID" value="PIW37354.1"/>
    <property type="molecule type" value="Genomic_DNA"/>
</dbReference>
<dbReference type="Pfam" id="PF00999">
    <property type="entry name" value="Na_H_Exchanger"/>
    <property type="match status" value="1"/>
</dbReference>
<dbReference type="InterPro" id="IPR006153">
    <property type="entry name" value="Cation/H_exchanger_TM"/>
</dbReference>
<evidence type="ECO:0000256" key="6">
    <source>
        <dbReference type="ARBA" id="ARBA00023065"/>
    </source>
</evidence>
<keyword evidence="3" id="KW-0050">Antiport</keyword>
<keyword evidence="4 8" id="KW-0812">Transmembrane</keyword>
<dbReference type="AlphaFoldDB" id="A0A2M7H549"/>
<evidence type="ECO:0000259" key="9">
    <source>
        <dbReference type="Pfam" id="PF00999"/>
    </source>
</evidence>
<organism evidence="10 11">
    <name type="scientific">Candidatus Kerfeldbacteria bacterium CG15_BIG_FIL_POST_REV_8_21_14_020_45_12</name>
    <dbReference type="NCBI Taxonomy" id="2014247"/>
    <lineage>
        <taxon>Bacteria</taxon>
        <taxon>Candidatus Kerfeldiibacteriota</taxon>
    </lineage>
</organism>
<feature type="domain" description="Cation/H+ exchanger transmembrane" evidence="9">
    <location>
        <begin position="12"/>
        <end position="354"/>
    </location>
</feature>
<proteinExistence type="predicted"/>
<dbReference type="PANTHER" id="PTHR43562">
    <property type="entry name" value="NAPA-TYPE SODIUM/HYDROGEN ANTIPORTER"/>
    <property type="match status" value="1"/>
</dbReference>
<evidence type="ECO:0000256" key="3">
    <source>
        <dbReference type="ARBA" id="ARBA00022449"/>
    </source>
</evidence>
<dbReference type="GO" id="GO:0015297">
    <property type="term" value="F:antiporter activity"/>
    <property type="evidence" value="ECO:0007669"/>
    <property type="project" value="UniProtKB-KW"/>
</dbReference>
<evidence type="ECO:0000256" key="5">
    <source>
        <dbReference type="ARBA" id="ARBA00022989"/>
    </source>
</evidence>
<dbReference type="Proteomes" id="UP000230292">
    <property type="component" value="Unassembled WGS sequence"/>
</dbReference>
<evidence type="ECO:0000256" key="4">
    <source>
        <dbReference type="ARBA" id="ARBA00022692"/>
    </source>
</evidence>
<comment type="subcellular location">
    <subcellularLocation>
        <location evidence="1">Membrane</location>
        <topology evidence="1">Multi-pass membrane protein</topology>
    </subcellularLocation>
</comment>
<evidence type="ECO:0000256" key="2">
    <source>
        <dbReference type="ARBA" id="ARBA00022448"/>
    </source>
</evidence>
<evidence type="ECO:0000313" key="11">
    <source>
        <dbReference type="Proteomes" id="UP000230292"/>
    </source>
</evidence>
<accession>A0A2M7H549</accession>
<dbReference type="Gene3D" id="1.20.1530.20">
    <property type="match status" value="1"/>
</dbReference>
<feature type="transmembrane region" description="Helical" evidence="8">
    <location>
        <begin position="167"/>
        <end position="183"/>
    </location>
</feature>
<feature type="transmembrane region" description="Helical" evidence="8">
    <location>
        <begin position="7"/>
        <end position="37"/>
    </location>
</feature>
<reference evidence="10 11" key="1">
    <citation type="submission" date="2017-09" db="EMBL/GenBank/DDBJ databases">
        <title>Depth-based differentiation of microbial function through sediment-hosted aquifers and enrichment of novel symbionts in the deep terrestrial subsurface.</title>
        <authorList>
            <person name="Probst A.J."/>
            <person name="Ladd B."/>
            <person name="Jarett J.K."/>
            <person name="Geller-Mcgrath D.E."/>
            <person name="Sieber C.M."/>
            <person name="Emerson J.B."/>
            <person name="Anantharaman K."/>
            <person name="Thomas B.C."/>
            <person name="Malmstrom R."/>
            <person name="Stieglmeier M."/>
            <person name="Klingl A."/>
            <person name="Woyke T."/>
            <person name="Ryan C.M."/>
            <person name="Banfield J.F."/>
        </authorList>
    </citation>
    <scope>NUCLEOTIDE SEQUENCE [LARGE SCALE GENOMIC DNA]</scope>
    <source>
        <strain evidence="10">CG15_BIG_FIL_POST_REV_8_21_14_020_45_12</strain>
    </source>
</reference>
<name>A0A2M7H549_9BACT</name>
<feature type="transmembrane region" description="Helical" evidence="8">
    <location>
        <begin position="311"/>
        <end position="328"/>
    </location>
</feature>
<keyword evidence="5 8" id="KW-1133">Transmembrane helix</keyword>
<feature type="transmembrane region" description="Helical" evidence="8">
    <location>
        <begin position="281"/>
        <end position="299"/>
    </location>
</feature>
<keyword evidence="2" id="KW-0813">Transport</keyword>
<feature type="transmembrane region" description="Helical" evidence="8">
    <location>
        <begin position="112"/>
        <end position="130"/>
    </location>
</feature>
<keyword evidence="7 8" id="KW-0472">Membrane</keyword>
<feature type="transmembrane region" description="Helical" evidence="8">
    <location>
        <begin position="81"/>
        <end position="100"/>
    </location>
</feature>
<dbReference type="InterPro" id="IPR038770">
    <property type="entry name" value="Na+/solute_symporter_sf"/>
</dbReference>